<keyword evidence="1" id="KW-0812">Transmembrane</keyword>
<evidence type="ECO:0000313" key="3">
    <source>
        <dbReference type="Proteomes" id="UP000034090"/>
    </source>
</evidence>
<organism evidence="2 3">
    <name type="scientific">Candidatus Woesebacteria bacterium GW2011_GWB1_43_14</name>
    <dbReference type="NCBI Taxonomy" id="1618578"/>
    <lineage>
        <taxon>Bacteria</taxon>
        <taxon>Candidatus Woeseibacteriota</taxon>
    </lineage>
</organism>
<feature type="transmembrane region" description="Helical" evidence="1">
    <location>
        <begin position="21"/>
        <end position="39"/>
    </location>
</feature>
<accession>A0A0G1DHT8</accession>
<protein>
    <submittedName>
        <fullName evidence="2">Uncharacterized protein</fullName>
    </submittedName>
</protein>
<feature type="transmembrane region" description="Helical" evidence="1">
    <location>
        <begin position="51"/>
        <end position="71"/>
    </location>
</feature>
<keyword evidence="1" id="KW-0472">Membrane</keyword>
<reference evidence="2 3" key="1">
    <citation type="journal article" date="2015" name="Nature">
        <title>rRNA introns, odd ribosomes, and small enigmatic genomes across a large radiation of phyla.</title>
        <authorList>
            <person name="Brown C.T."/>
            <person name="Hug L.A."/>
            <person name="Thomas B.C."/>
            <person name="Sharon I."/>
            <person name="Castelle C.J."/>
            <person name="Singh A."/>
            <person name="Wilkins M.J."/>
            <person name="Williams K.H."/>
            <person name="Banfield J.F."/>
        </authorList>
    </citation>
    <scope>NUCLEOTIDE SEQUENCE [LARGE SCALE GENOMIC DNA]</scope>
</reference>
<dbReference type="AlphaFoldDB" id="A0A0G1DHT8"/>
<dbReference type="Proteomes" id="UP000034090">
    <property type="component" value="Unassembled WGS sequence"/>
</dbReference>
<sequence>MLNKKRFKKNWKKFRKQVQTYKAFLIISFLIFVLAHFFLPLENLNAIADNFNKISIGLAAIIGAYFGSSYFRDELARKRSIKYYREKYPINEYGNKFRIIESENAPGAIYLHDLVTLHKHHIWNMKTVYDLGWQVFKRERLPEDEFHSILIGDPIRTTGELGE</sequence>
<keyword evidence="1" id="KW-1133">Transmembrane helix</keyword>
<proteinExistence type="predicted"/>
<evidence type="ECO:0000313" key="2">
    <source>
        <dbReference type="EMBL" id="KKS97122.1"/>
    </source>
</evidence>
<name>A0A0G1DHT8_9BACT</name>
<gene>
    <name evidence="2" type="ORF">UV74_C0013G0244</name>
</gene>
<comment type="caution">
    <text evidence="2">The sequence shown here is derived from an EMBL/GenBank/DDBJ whole genome shotgun (WGS) entry which is preliminary data.</text>
</comment>
<evidence type="ECO:0000256" key="1">
    <source>
        <dbReference type="SAM" id="Phobius"/>
    </source>
</evidence>
<dbReference type="STRING" id="1618578.UV74_C0013G0244"/>
<dbReference type="EMBL" id="LCFQ01000013">
    <property type="protein sequence ID" value="KKS97122.1"/>
    <property type="molecule type" value="Genomic_DNA"/>
</dbReference>